<dbReference type="EMBL" id="BRXZ01001592">
    <property type="protein sequence ID" value="GMH74791.1"/>
    <property type="molecule type" value="Genomic_DNA"/>
</dbReference>
<dbReference type="Gene3D" id="1.10.10.10">
    <property type="entry name" value="Winged helix-like DNA-binding domain superfamily/Winged helix DNA-binding domain"/>
    <property type="match status" value="1"/>
</dbReference>
<evidence type="ECO:0000313" key="6">
    <source>
        <dbReference type="EMBL" id="GMH74791.1"/>
    </source>
</evidence>
<keyword evidence="2" id="KW-0547">Nucleotide-binding</keyword>
<dbReference type="InterPro" id="IPR036388">
    <property type="entry name" value="WH-like_DNA-bd_sf"/>
</dbReference>
<dbReference type="GO" id="GO:0005829">
    <property type="term" value="C:cytosol"/>
    <property type="evidence" value="ECO:0007669"/>
    <property type="project" value="TreeGrafter"/>
</dbReference>
<keyword evidence="7" id="KW-1185">Reference proteome</keyword>
<dbReference type="OrthoDB" id="10258631at2759"/>
<evidence type="ECO:0000313" key="7">
    <source>
        <dbReference type="Proteomes" id="UP001165082"/>
    </source>
</evidence>
<evidence type="ECO:0000256" key="2">
    <source>
        <dbReference type="ARBA" id="ARBA00022741"/>
    </source>
</evidence>
<dbReference type="Proteomes" id="UP001165082">
    <property type="component" value="Unassembled WGS sequence"/>
</dbReference>
<keyword evidence="3" id="KW-0418">Kinase</keyword>
<evidence type="ECO:0000256" key="4">
    <source>
        <dbReference type="ARBA" id="ARBA00022840"/>
    </source>
</evidence>
<keyword evidence="1" id="KW-0808">Transferase</keyword>
<protein>
    <recommendedName>
        <fullName evidence="5">RIO2 kinase winged helix domain-containing protein</fullName>
    </recommendedName>
</protein>
<dbReference type="Pfam" id="PF09202">
    <property type="entry name" value="Rio2_N"/>
    <property type="match status" value="1"/>
</dbReference>
<reference evidence="6" key="1">
    <citation type="submission" date="2022-07" db="EMBL/GenBank/DDBJ databases">
        <title>Genome analysis of Parmales, a sister group of diatoms, reveals the evolutionary specialization of diatoms from phago-mixotrophs to photoautotrophs.</title>
        <authorList>
            <person name="Ban H."/>
            <person name="Sato S."/>
            <person name="Yoshikawa S."/>
            <person name="Kazumasa Y."/>
            <person name="Nakamura Y."/>
            <person name="Ichinomiya M."/>
            <person name="Saitoh K."/>
            <person name="Sato N."/>
            <person name="Blanc-Mathieu R."/>
            <person name="Endo H."/>
            <person name="Kuwata A."/>
            <person name="Ogata H."/>
        </authorList>
    </citation>
    <scope>NUCLEOTIDE SEQUENCE</scope>
</reference>
<dbReference type="PANTHER" id="PTHR45852">
    <property type="entry name" value="SER/THR-PROTEIN KINASE RIO2"/>
    <property type="match status" value="1"/>
</dbReference>
<keyword evidence="4" id="KW-0067">ATP-binding</keyword>
<dbReference type="GO" id="GO:0004674">
    <property type="term" value="F:protein serine/threonine kinase activity"/>
    <property type="evidence" value="ECO:0007669"/>
    <property type="project" value="InterPro"/>
</dbReference>
<feature type="domain" description="RIO2 kinase winged helix" evidence="5">
    <location>
        <begin position="8"/>
        <end position="90"/>
    </location>
</feature>
<dbReference type="PANTHER" id="PTHR45852:SF1">
    <property type="entry name" value="SERINE_THREONINE-PROTEIN KINASE RIO2"/>
    <property type="match status" value="1"/>
</dbReference>
<dbReference type="SUPFAM" id="SSF46785">
    <property type="entry name" value="Winged helix' DNA-binding domain"/>
    <property type="match status" value="1"/>
</dbReference>
<proteinExistence type="predicted"/>
<dbReference type="Gene3D" id="3.30.200.20">
    <property type="entry name" value="Phosphorylase Kinase, domain 1"/>
    <property type="match status" value="1"/>
</dbReference>
<dbReference type="InterPro" id="IPR036390">
    <property type="entry name" value="WH_DNA-bd_sf"/>
</dbReference>
<sequence>MKLDPTVMATMSKEDFRVLAAVEIGMKTHDLVPASLCMQIAKLRHGGTGKVMSSLLRDKLLSHDRSKGYDGYRLTNSGYDILALHSLNKRGVVGAIGDKIGVGKESDIYIAVTPQGRQVVLKFHRLGRTSFRAVR</sequence>
<comment type="caution">
    <text evidence="6">The sequence shown here is derived from an EMBL/GenBank/DDBJ whole genome shotgun (WGS) entry which is preliminary data.</text>
</comment>
<dbReference type="InterPro" id="IPR015285">
    <property type="entry name" value="RIO2_wHTH_N"/>
</dbReference>
<dbReference type="FunFam" id="1.10.10.10:FF:000053">
    <property type="entry name" value="Serine/threonine-protein kinase RIO2"/>
    <property type="match status" value="1"/>
</dbReference>
<accession>A0A9W7AQF9</accession>
<dbReference type="AlphaFoldDB" id="A0A9W7AQF9"/>
<organism evidence="6 7">
    <name type="scientific">Triparma retinervis</name>
    <dbReference type="NCBI Taxonomy" id="2557542"/>
    <lineage>
        <taxon>Eukaryota</taxon>
        <taxon>Sar</taxon>
        <taxon>Stramenopiles</taxon>
        <taxon>Ochrophyta</taxon>
        <taxon>Bolidophyceae</taxon>
        <taxon>Parmales</taxon>
        <taxon>Triparmaceae</taxon>
        <taxon>Triparma</taxon>
    </lineage>
</organism>
<dbReference type="GO" id="GO:0005524">
    <property type="term" value="F:ATP binding"/>
    <property type="evidence" value="ECO:0007669"/>
    <property type="project" value="UniProtKB-KW"/>
</dbReference>
<dbReference type="GO" id="GO:0005634">
    <property type="term" value="C:nucleus"/>
    <property type="evidence" value="ECO:0007669"/>
    <property type="project" value="TreeGrafter"/>
</dbReference>
<evidence type="ECO:0000259" key="5">
    <source>
        <dbReference type="Pfam" id="PF09202"/>
    </source>
</evidence>
<name>A0A9W7AQF9_9STRA</name>
<evidence type="ECO:0000256" key="3">
    <source>
        <dbReference type="ARBA" id="ARBA00022777"/>
    </source>
</evidence>
<evidence type="ECO:0000256" key="1">
    <source>
        <dbReference type="ARBA" id="ARBA00022679"/>
    </source>
</evidence>
<dbReference type="GO" id="GO:0030490">
    <property type="term" value="P:maturation of SSU-rRNA"/>
    <property type="evidence" value="ECO:0007669"/>
    <property type="project" value="TreeGrafter"/>
</dbReference>
<gene>
    <name evidence="6" type="ORF">TrRE_jg4955</name>
</gene>
<dbReference type="GO" id="GO:0030688">
    <property type="term" value="C:preribosome, small subunit precursor"/>
    <property type="evidence" value="ECO:0007669"/>
    <property type="project" value="TreeGrafter"/>
</dbReference>